<sequence length="153" mass="18404">MEIDELQLLIKQKAKRFHRKYTPTSEQVRRNRILKNSGHDIKNIRRGNYHNFFQYFLMNYAKEFNLIGIKEYKVKNGRIDVMWQLPNGENFIAFEIDTSNRVKSIQKLLDVEVEHRIWICSAYIVKFEKFKVFGEVTANEIRNGNRVIKCIYI</sequence>
<evidence type="ECO:0000313" key="2">
    <source>
        <dbReference type="Proteomes" id="UP000288623"/>
    </source>
</evidence>
<reference evidence="1 2" key="1">
    <citation type="submission" date="2014-11" db="EMBL/GenBank/DDBJ databases">
        <title>Genome sequence and analysis of novel Kurthia sp.</title>
        <authorList>
            <person name="Lawson J.N."/>
            <person name="Gonzalez J.E."/>
            <person name="Rinauldi L."/>
            <person name="Xuan Z."/>
            <person name="Firman A."/>
            <person name="Shaddox L."/>
            <person name="Trudeau A."/>
            <person name="Shah S."/>
            <person name="Reiman D."/>
        </authorList>
    </citation>
    <scope>NUCLEOTIDE SEQUENCE [LARGE SCALE GENOMIC DNA]</scope>
    <source>
        <strain evidence="1 2">3B1D</strain>
    </source>
</reference>
<dbReference type="Proteomes" id="UP000288623">
    <property type="component" value="Unassembled WGS sequence"/>
</dbReference>
<proteinExistence type="predicted"/>
<organism evidence="1 2">
    <name type="scientific">Candidatus Kurthia intestinigallinarum</name>
    <dbReference type="NCBI Taxonomy" id="1562256"/>
    <lineage>
        <taxon>Bacteria</taxon>
        <taxon>Bacillati</taxon>
        <taxon>Bacillota</taxon>
        <taxon>Bacilli</taxon>
        <taxon>Bacillales</taxon>
        <taxon>Caryophanaceae</taxon>
        <taxon>Kurthia</taxon>
    </lineage>
</organism>
<evidence type="ECO:0008006" key="3">
    <source>
        <dbReference type="Google" id="ProtNLM"/>
    </source>
</evidence>
<dbReference type="EMBL" id="JTFC01000038">
    <property type="protein sequence ID" value="RUS53672.1"/>
    <property type="molecule type" value="Genomic_DNA"/>
</dbReference>
<accession>A0A433RR82</accession>
<dbReference type="AlphaFoldDB" id="A0A433RR82"/>
<protein>
    <recommendedName>
        <fullName evidence="3">DUF4143 domain-containing protein</fullName>
    </recommendedName>
</protein>
<evidence type="ECO:0000313" key="1">
    <source>
        <dbReference type="EMBL" id="RUS53672.1"/>
    </source>
</evidence>
<comment type="caution">
    <text evidence="1">The sequence shown here is derived from an EMBL/GenBank/DDBJ whole genome shotgun (WGS) entry which is preliminary data.</text>
</comment>
<name>A0A433RR82_9BACL</name>
<dbReference type="OrthoDB" id="9907998at2"/>
<gene>
    <name evidence="1" type="ORF">QI30_14670</name>
</gene>
<keyword evidence="2" id="KW-1185">Reference proteome</keyword>
<dbReference type="RefSeq" id="WP_126991366.1">
    <property type="nucleotide sequence ID" value="NZ_JTFC01000038.1"/>
</dbReference>